<dbReference type="Proteomes" id="UP000008068">
    <property type="component" value="Unassembled WGS sequence"/>
</dbReference>
<organism evidence="2">
    <name type="scientific">Caenorhabditis brenneri</name>
    <name type="common">Nematode worm</name>
    <dbReference type="NCBI Taxonomy" id="135651"/>
    <lineage>
        <taxon>Eukaryota</taxon>
        <taxon>Metazoa</taxon>
        <taxon>Ecdysozoa</taxon>
        <taxon>Nematoda</taxon>
        <taxon>Chromadorea</taxon>
        <taxon>Rhabditida</taxon>
        <taxon>Rhabditina</taxon>
        <taxon>Rhabditomorpha</taxon>
        <taxon>Rhabditoidea</taxon>
        <taxon>Rhabditidae</taxon>
        <taxon>Peloderinae</taxon>
        <taxon>Caenorhabditis</taxon>
    </lineage>
</organism>
<keyword evidence="2" id="KW-1185">Reference proteome</keyword>
<reference evidence="2" key="1">
    <citation type="submission" date="2011-07" db="EMBL/GenBank/DDBJ databases">
        <authorList>
            <consortium name="Caenorhabditis brenneri Sequencing and Analysis Consortium"/>
            <person name="Wilson R.K."/>
        </authorList>
    </citation>
    <scope>NUCLEOTIDE SEQUENCE [LARGE SCALE GENOMIC DNA]</scope>
    <source>
        <strain evidence="2">PB2801</strain>
    </source>
</reference>
<accession>G0PBF2</accession>
<dbReference type="EMBL" id="GL380209">
    <property type="protein sequence ID" value="EGT50455.1"/>
    <property type="molecule type" value="Genomic_DNA"/>
</dbReference>
<sequence>MSTADQQSSVEDQTL</sequence>
<gene>
    <name evidence="1" type="ORF">CAEBREN_29403</name>
</gene>
<protein>
    <submittedName>
        <fullName evidence="1">Uncharacterized protein</fullName>
    </submittedName>
</protein>
<evidence type="ECO:0000313" key="1">
    <source>
        <dbReference type="EMBL" id="EGT50455.1"/>
    </source>
</evidence>
<proteinExistence type="predicted"/>
<dbReference type="InParanoid" id="G0PBF2"/>
<evidence type="ECO:0000313" key="2">
    <source>
        <dbReference type="Proteomes" id="UP000008068"/>
    </source>
</evidence>
<name>G0PBF2_CAEBE</name>